<feature type="transmembrane region" description="Helical" evidence="1">
    <location>
        <begin position="71"/>
        <end position="99"/>
    </location>
</feature>
<accession>A0ABT5VGI7</accession>
<dbReference type="CDD" id="cd07385">
    <property type="entry name" value="MPP_YkuE_C"/>
    <property type="match status" value="1"/>
</dbReference>
<evidence type="ECO:0000256" key="1">
    <source>
        <dbReference type="SAM" id="Phobius"/>
    </source>
</evidence>
<keyword evidence="4" id="KW-1185">Reference proteome</keyword>
<protein>
    <submittedName>
        <fullName evidence="3">Metallophosphoesterase</fullName>
    </submittedName>
</protein>
<dbReference type="Proteomes" id="UP001148125">
    <property type="component" value="Unassembled WGS sequence"/>
</dbReference>
<reference evidence="3" key="1">
    <citation type="submission" date="2024-05" db="EMBL/GenBank/DDBJ databases">
        <title>Alkalihalobacillus sp. strain MEB203 novel alkaliphilic bacterium from Lonar Lake, India.</title>
        <authorList>
            <person name="Joshi A."/>
            <person name="Thite S."/>
            <person name="Mengade P."/>
        </authorList>
    </citation>
    <scope>NUCLEOTIDE SEQUENCE</scope>
    <source>
        <strain evidence="3">MEB 203</strain>
    </source>
</reference>
<feature type="domain" description="Calcineurin-like phosphoesterase" evidence="2">
    <location>
        <begin position="154"/>
        <end position="315"/>
    </location>
</feature>
<dbReference type="InterPro" id="IPR029052">
    <property type="entry name" value="Metallo-depent_PP-like"/>
</dbReference>
<feature type="transmembrane region" description="Helical" evidence="1">
    <location>
        <begin position="111"/>
        <end position="129"/>
    </location>
</feature>
<keyword evidence="1" id="KW-1133">Transmembrane helix</keyword>
<sequence length="374" mass="42671">MEITVLLLFGLVFLLLYGLLVYYIGWSGWRWMKFRVQTEVSWKIKVIYIAVLMVVATSFVTGRLFENVILYFIGSVWMAFFYLLIILLPVVHISVWLLRNTQLPKEHLDKWPGMIIVGLVFSFIGYGMYNAYSPTVQTYDIHIKKESPAMEDLNIVMASDMHFGLLFGKEQAKKMVKNINKLEPDIVLLPGDIVDDQINQFINQGIDEALAEIVAPLGVYVSLGNHDKHNGPIDELIDTLERGNLRVLYDEVIPVSENILLVGRRDRRDAEREEVADLTEGIDLTKTVILMDHQPYDLDIAEQQGIDLMLSGHTHLGQVFPGRLITKRVYENDWGYLQKGQMHSVVSSGFGFWGPPIRIGTRSELVQIDVIFGL</sequence>
<dbReference type="Gene3D" id="3.60.21.10">
    <property type="match status" value="1"/>
</dbReference>
<evidence type="ECO:0000313" key="3">
    <source>
        <dbReference type="EMBL" id="MDE5414578.1"/>
    </source>
</evidence>
<gene>
    <name evidence="3" type="ORF">N7Z68_14460</name>
</gene>
<organism evidence="3 4">
    <name type="scientific">Alkalihalobacterium chitinilyticum</name>
    <dbReference type="NCBI Taxonomy" id="2980103"/>
    <lineage>
        <taxon>Bacteria</taxon>
        <taxon>Bacillati</taxon>
        <taxon>Bacillota</taxon>
        <taxon>Bacilli</taxon>
        <taxon>Bacillales</taxon>
        <taxon>Bacillaceae</taxon>
        <taxon>Alkalihalobacterium</taxon>
    </lineage>
</organism>
<proteinExistence type="predicted"/>
<dbReference type="EMBL" id="JAOTPO010000010">
    <property type="protein sequence ID" value="MDE5414578.1"/>
    <property type="molecule type" value="Genomic_DNA"/>
</dbReference>
<keyword evidence="1" id="KW-0812">Transmembrane</keyword>
<dbReference type="PANTHER" id="PTHR31302">
    <property type="entry name" value="TRANSMEMBRANE PROTEIN WITH METALLOPHOSPHOESTERASE DOMAIN-RELATED"/>
    <property type="match status" value="1"/>
</dbReference>
<name>A0ABT5VGI7_9BACI</name>
<evidence type="ECO:0000313" key="4">
    <source>
        <dbReference type="Proteomes" id="UP001148125"/>
    </source>
</evidence>
<dbReference type="SUPFAM" id="SSF56300">
    <property type="entry name" value="Metallo-dependent phosphatases"/>
    <property type="match status" value="1"/>
</dbReference>
<feature type="transmembrane region" description="Helical" evidence="1">
    <location>
        <begin position="6"/>
        <end position="25"/>
    </location>
</feature>
<dbReference type="Pfam" id="PF00149">
    <property type="entry name" value="Metallophos"/>
    <property type="match status" value="1"/>
</dbReference>
<dbReference type="PANTHER" id="PTHR31302:SF0">
    <property type="entry name" value="TRANSMEMBRANE PROTEIN WITH METALLOPHOSPHOESTERASE DOMAIN"/>
    <property type="match status" value="1"/>
</dbReference>
<keyword evidence="1" id="KW-0472">Membrane</keyword>
<dbReference type="InterPro" id="IPR051158">
    <property type="entry name" value="Metallophosphoesterase_sf"/>
</dbReference>
<dbReference type="InterPro" id="IPR004843">
    <property type="entry name" value="Calcineurin-like_PHP"/>
</dbReference>
<feature type="transmembrane region" description="Helical" evidence="1">
    <location>
        <begin position="46"/>
        <end position="65"/>
    </location>
</feature>
<comment type="caution">
    <text evidence="3">The sequence shown here is derived from an EMBL/GenBank/DDBJ whole genome shotgun (WGS) entry which is preliminary data.</text>
</comment>
<evidence type="ECO:0000259" key="2">
    <source>
        <dbReference type="Pfam" id="PF00149"/>
    </source>
</evidence>